<dbReference type="AlphaFoldDB" id="A0A5J4Z4J0"/>
<accession>A0A5J4Z4J0</accession>
<dbReference type="EMBL" id="VRMN01000001">
    <property type="protein sequence ID" value="KAA8498909.1"/>
    <property type="molecule type" value="Genomic_DNA"/>
</dbReference>
<comment type="caution">
    <text evidence="2">The sequence shown here is derived from an EMBL/GenBank/DDBJ whole genome shotgun (WGS) entry which is preliminary data.</text>
</comment>
<evidence type="ECO:0000313" key="3">
    <source>
        <dbReference type="Proteomes" id="UP000324585"/>
    </source>
</evidence>
<feature type="region of interest" description="Disordered" evidence="1">
    <location>
        <begin position="1"/>
        <end position="23"/>
    </location>
</feature>
<reference evidence="3" key="1">
    <citation type="journal article" date="2019" name="Nat. Commun.">
        <title>Expansion of phycobilisome linker gene families in mesophilic red algae.</title>
        <authorList>
            <person name="Lee J."/>
            <person name="Kim D."/>
            <person name="Bhattacharya D."/>
            <person name="Yoon H.S."/>
        </authorList>
    </citation>
    <scope>NUCLEOTIDE SEQUENCE [LARGE SCALE GENOMIC DNA]</scope>
    <source>
        <strain evidence="3">CCMP 1328</strain>
    </source>
</reference>
<proteinExistence type="predicted"/>
<keyword evidence="3" id="KW-1185">Reference proteome</keyword>
<evidence type="ECO:0000313" key="2">
    <source>
        <dbReference type="EMBL" id="KAA8498909.1"/>
    </source>
</evidence>
<evidence type="ECO:0000256" key="1">
    <source>
        <dbReference type="SAM" id="MobiDB-lite"/>
    </source>
</evidence>
<feature type="region of interest" description="Disordered" evidence="1">
    <location>
        <begin position="71"/>
        <end position="109"/>
    </location>
</feature>
<organism evidence="2 3">
    <name type="scientific">Porphyridium purpureum</name>
    <name type="common">Red alga</name>
    <name type="synonym">Porphyridium cruentum</name>
    <dbReference type="NCBI Taxonomy" id="35688"/>
    <lineage>
        <taxon>Eukaryota</taxon>
        <taxon>Rhodophyta</taxon>
        <taxon>Bangiophyceae</taxon>
        <taxon>Porphyridiales</taxon>
        <taxon>Porphyridiaceae</taxon>
        <taxon>Porphyridium</taxon>
    </lineage>
</organism>
<sequence length="208" mass="23202">MSRRRVPPRVASAAGPDIADNDNQQARALARLLSTSMPAPATRETNAFSGEDARSLSALIWGSHGSENFFCESPSTQKLPRSRTKDRSKSPIHHRSQHSAGSASTPNSVRLKLTDSFNSVTSMNFDLEPTMHPFERSCSSVSVSVPHACRNEQSVAPCEEDERRGRSRERELVCTACRKSYGQQSRTRLHVSPIRDLEIRARLKREQD</sequence>
<dbReference type="Proteomes" id="UP000324585">
    <property type="component" value="Unassembled WGS sequence"/>
</dbReference>
<protein>
    <submittedName>
        <fullName evidence="2">Uncharacterized protein</fullName>
    </submittedName>
</protein>
<gene>
    <name evidence="2" type="ORF">FVE85_6494</name>
</gene>
<name>A0A5J4Z4J0_PORPP</name>
<feature type="compositionally biased region" description="Polar residues" evidence="1">
    <location>
        <begin position="98"/>
        <end position="108"/>
    </location>
</feature>